<dbReference type="InterPro" id="IPR055170">
    <property type="entry name" value="GFO_IDH_MocA-like_dom"/>
</dbReference>
<evidence type="ECO:0000259" key="2">
    <source>
        <dbReference type="Pfam" id="PF22725"/>
    </source>
</evidence>
<reference evidence="3" key="1">
    <citation type="submission" date="2020-10" db="EMBL/GenBank/DDBJ databases">
        <authorList>
            <person name="Gilroy R."/>
        </authorList>
    </citation>
    <scope>NUCLEOTIDE SEQUENCE</scope>
    <source>
        <strain evidence="3">ChiSjej6B24-2974</strain>
    </source>
</reference>
<dbReference type="InterPro" id="IPR036291">
    <property type="entry name" value="NAD(P)-bd_dom_sf"/>
</dbReference>
<evidence type="ECO:0000313" key="4">
    <source>
        <dbReference type="Proteomes" id="UP000824260"/>
    </source>
</evidence>
<reference evidence="3" key="2">
    <citation type="journal article" date="2021" name="PeerJ">
        <title>Extensive microbial diversity within the chicken gut microbiome revealed by metagenomics and culture.</title>
        <authorList>
            <person name="Gilroy R."/>
            <person name="Ravi A."/>
            <person name="Getino M."/>
            <person name="Pursley I."/>
            <person name="Horton D.L."/>
            <person name="Alikhan N.F."/>
            <person name="Baker D."/>
            <person name="Gharbi K."/>
            <person name="Hall N."/>
            <person name="Watson M."/>
            <person name="Adriaenssens E.M."/>
            <person name="Foster-Nyarko E."/>
            <person name="Jarju S."/>
            <person name="Secka A."/>
            <person name="Antonio M."/>
            <person name="Oren A."/>
            <person name="Chaudhuri R.R."/>
            <person name="La Ragione R."/>
            <person name="Hildebrand F."/>
            <person name="Pallen M.J."/>
        </authorList>
    </citation>
    <scope>NUCLEOTIDE SEQUENCE</scope>
    <source>
        <strain evidence="3">ChiSjej6B24-2974</strain>
    </source>
</reference>
<dbReference type="Gene3D" id="3.40.50.720">
    <property type="entry name" value="NAD(P)-binding Rossmann-like Domain"/>
    <property type="match status" value="1"/>
</dbReference>
<evidence type="ECO:0000259" key="1">
    <source>
        <dbReference type="Pfam" id="PF01408"/>
    </source>
</evidence>
<comment type="caution">
    <text evidence="3">The sequence shown here is derived from an EMBL/GenBank/DDBJ whole genome shotgun (WGS) entry which is preliminary data.</text>
</comment>
<dbReference type="InterPro" id="IPR051450">
    <property type="entry name" value="Gfo/Idh/MocA_Oxidoreductases"/>
</dbReference>
<dbReference type="GO" id="GO:0000166">
    <property type="term" value="F:nucleotide binding"/>
    <property type="evidence" value="ECO:0007669"/>
    <property type="project" value="InterPro"/>
</dbReference>
<dbReference type="SUPFAM" id="SSF55347">
    <property type="entry name" value="Glyceraldehyde-3-phosphate dehydrogenase-like, C-terminal domain"/>
    <property type="match status" value="1"/>
</dbReference>
<dbReference type="Pfam" id="PF01408">
    <property type="entry name" value="GFO_IDH_MocA"/>
    <property type="match status" value="1"/>
</dbReference>
<name>A0A9D0ZMV5_9FIRM</name>
<dbReference type="AlphaFoldDB" id="A0A9D0ZMV5"/>
<dbReference type="Proteomes" id="UP000824260">
    <property type="component" value="Unassembled WGS sequence"/>
</dbReference>
<protein>
    <submittedName>
        <fullName evidence="3">Gfo/Idh/MocA family oxidoreductase</fullName>
    </submittedName>
</protein>
<dbReference type="EMBL" id="DVFZ01000046">
    <property type="protein sequence ID" value="HIQ82366.1"/>
    <property type="molecule type" value="Genomic_DNA"/>
</dbReference>
<dbReference type="Gene3D" id="3.30.360.10">
    <property type="entry name" value="Dihydrodipicolinate Reductase, domain 2"/>
    <property type="match status" value="1"/>
</dbReference>
<organism evidence="3 4">
    <name type="scientific">Candidatus Pullichristensenella stercorigallinarum</name>
    <dbReference type="NCBI Taxonomy" id="2840909"/>
    <lineage>
        <taxon>Bacteria</taxon>
        <taxon>Bacillati</taxon>
        <taxon>Bacillota</taxon>
        <taxon>Clostridia</taxon>
        <taxon>Candidatus Pullichristensenella</taxon>
    </lineage>
</organism>
<accession>A0A9D0ZMV5</accession>
<sequence>MFKVAIVGMGYIAQNHIAAMKTMSDVQIAAVISRSPEKGAKAAAEANCKHYFTLDDALANEQLNVVDICLPTYLHEEYAIKAANAKCHVLCEKPVTFELESLDRMIAACEKNGVRFMVAQVARWWPEFIAVKEYVDQGKLGDIHMVYEKRCCQHPTWSTWHRDPAKSGGGLYDLNVHDIDYLYSLFGKPNRVYAIGWKSASGCWNHVCTSLEWEGGPKAICETSLEMTGNWPFSIELRATGDKGTIAYALTAGVNINDGTRGSNLNWYPAGEENTYPLNVEQTDMFAGEIGEFFAAIRENRPAAVTPQDSRNVLEIVVAIRKSLEEGCVVEL</sequence>
<dbReference type="SUPFAM" id="SSF51735">
    <property type="entry name" value="NAD(P)-binding Rossmann-fold domains"/>
    <property type="match status" value="1"/>
</dbReference>
<dbReference type="InterPro" id="IPR000683">
    <property type="entry name" value="Gfo/Idh/MocA-like_OxRdtase_N"/>
</dbReference>
<feature type="domain" description="GFO/IDH/MocA-like oxidoreductase" evidence="2">
    <location>
        <begin position="129"/>
        <end position="246"/>
    </location>
</feature>
<proteinExistence type="predicted"/>
<evidence type="ECO:0000313" key="3">
    <source>
        <dbReference type="EMBL" id="HIQ82366.1"/>
    </source>
</evidence>
<dbReference type="Pfam" id="PF22725">
    <property type="entry name" value="GFO_IDH_MocA_C3"/>
    <property type="match status" value="1"/>
</dbReference>
<dbReference type="PANTHER" id="PTHR43377">
    <property type="entry name" value="BILIVERDIN REDUCTASE A"/>
    <property type="match status" value="1"/>
</dbReference>
<feature type="domain" description="Gfo/Idh/MocA-like oxidoreductase N-terminal" evidence="1">
    <location>
        <begin position="2"/>
        <end position="119"/>
    </location>
</feature>
<dbReference type="PANTHER" id="PTHR43377:SF1">
    <property type="entry name" value="BILIVERDIN REDUCTASE A"/>
    <property type="match status" value="1"/>
</dbReference>
<gene>
    <name evidence="3" type="ORF">IAA52_04625</name>
</gene>